<keyword evidence="6" id="KW-0804">Transcription</keyword>
<evidence type="ECO:0000256" key="3">
    <source>
        <dbReference type="ARBA" id="ARBA00019690"/>
    </source>
</evidence>
<comment type="similarity">
    <text evidence="2 6">Belongs to the Mediator complex subunit 20 family.</text>
</comment>
<dbReference type="GO" id="GO:0003713">
    <property type="term" value="F:transcription coactivator activity"/>
    <property type="evidence" value="ECO:0007669"/>
    <property type="project" value="TreeGrafter"/>
</dbReference>
<feature type="compositionally biased region" description="Pro residues" evidence="7">
    <location>
        <begin position="331"/>
        <end position="342"/>
    </location>
</feature>
<keyword evidence="6" id="KW-0805">Transcription regulation</keyword>
<comment type="function">
    <text evidence="5 6">Component of the Mediator complex, a coactivator involved in the regulated transcription of nearly all RNA polymerase II-dependent genes. Mediator functions as a bridge to convey information from gene-specific regulatory proteins to the basal RNA polymerase II transcription machinery. Mediator is recruited to promoters by direct interactions with regulatory proteins and serves as a scaffold for the assembly of a functional preinitiation complex with RNA polymerase II and the general transcription factors.</text>
</comment>
<name>A0A8C3BJL7_CAIMO</name>
<feature type="region of interest" description="Disordered" evidence="7">
    <location>
        <begin position="291"/>
        <end position="347"/>
    </location>
</feature>
<dbReference type="GO" id="GO:0006357">
    <property type="term" value="P:regulation of transcription by RNA polymerase II"/>
    <property type="evidence" value="ECO:0007669"/>
    <property type="project" value="InterPro"/>
</dbReference>
<keyword evidence="6" id="KW-0010">Activator</keyword>
<dbReference type="AlphaFoldDB" id="A0A8C3BJL7"/>
<feature type="region of interest" description="Disordered" evidence="7">
    <location>
        <begin position="158"/>
        <end position="191"/>
    </location>
</feature>
<keyword evidence="4 6" id="KW-0539">Nucleus</keyword>
<evidence type="ECO:0000256" key="6">
    <source>
        <dbReference type="RuleBase" id="RU364152"/>
    </source>
</evidence>
<evidence type="ECO:0000256" key="4">
    <source>
        <dbReference type="ARBA" id="ARBA00023242"/>
    </source>
</evidence>
<comment type="subunit">
    <text evidence="6">Component of the Mediator complex.</text>
</comment>
<evidence type="ECO:0000256" key="7">
    <source>
        <dbReference type="SAM" id="MobiDB-lite"/>
    </source>
</evidence>
<organism evidence="8 9">
    <name type="scientific">Cairina moschata</name>
    <name type="common">Muscovy duck</name>
    <dbReference type="NCBI Taxonomy" id="8855"/>
    <lineage>
        <taxon>Eukaryota</taxon>
        <taxon>Metazoa</taxon>
        <taxon>Chordata</taxon>
        <taxon>Craniata</taxon>
        <taxon>Vertebrata</taxon>
        <taxon>Euteleostomi</taxon>
        <taxon>Archelosauria</taxon>
        <taxon>Archosauria</taxon>
        <taxon>Dinosauria</taxon>
        <taxon>Saurischia</taxon>
        <taxon>Theropoda</taxon>
        <taxon>Coelurosauria</taxon>
        <taxon>Aves</taxon>
        <taxon>Neognathae</taxon>
        <taxon>Galloanserae</taxon>
        <taxon>Anseriformes</taxon>
        <taxon>Anatidae</taxon>
        <taxon>Anatinae</taxon>
        <taxon>Cairina</taxon>
    </lineage>
</organism>
<evidence type="ECO:0000313" key="8">
    <source>
        <dbReference type="Ensembl" id="ENSCMMP00000006754.1"/>
    </source>
</evidence>
<gene>
    <name evidence="6" type="primary">MED20</name>
</gene>
<dbReference type="InterPro" id="IPR013921">
    <property type="entry name" value="Mediator_Med20"/>
</dbReference>
<dbReference type="GO" id="GO:0016592">
    <property type="term" value="C:mediator complex"/>
    <property type="evidence" value="ECO:0007669"/>
    <property type="project" value="InterPro"/>
</dbReference>
<evidence type="ECO:0000256" key="1">
    <source>
        <dbReference type="ARBA" id="ARBA00004123"/>
    </source>
</evidence>
<proteinExistence type="inferred from homology"/>
<evidence type="ECO:0000313" key="9">
    <source>
        <dbReference type="Proteomes" id="UP000694556"/>
    </source>
</evidence>
<evidence type="ECO:0000256" key="2">
    <source>
        <dbReference type="ARBA" id="ARBA00010743"/>
    </source>
</evidence>
<reference evidence="8" key="2">
    <citation type="submission" date="2025-08" db="UniProtKB">
        <authorList>
            <consortium name="Ensembl"/>
        </authorList>
    </citation>
    <scope>IDENTIFICATION</scope>
</reference>
<evidence type="ECO:0000256" key="5">
    <source>
        <dbReference type="ARBA" id="ARBA00025687"/>
    </source>
</evidence>
<dbReference type="Ensembl" id="ENSCMMT00000007494.1">
    <property type="protein sequence ID" value="ENSCMMP00000006754.1"/>
    <property type="gene ID" value="ENSCMMG00000004323.1"/>
</dbReference>
<protein>
    <recommendedName>
        <fullName evidence="3 6">Mediator of RNA polymerase II transcription subunit 20</fullName>
    </recommendedName>
    <alternativeName>
        <fullName evidence="6">Mediator complex subunit 20</fullName>
    </alternativeName>
</protein>
<sequence length="558" mass="59266">ALHPHPCHPHPLGPSIPIPFCSSVPAPLAPPSPAPPSPSPWPLHPHSLWLLDPCPLGPSIPSSLIPVPLAPPSPSPWLLHPRPLGSSIPSPSIPIPSAPVPPQRRVLVHEHLDGLLILGVHHHLPAPRRRLLQRGPLFILLLLLFLLRPRAAQRRTCGDQTLCCEPRSPSSDPGGLQRGGTEGRGGSHPAPCSCAGGLRALRGRALPPVPPAASSLAAGCAGRAGHPRSLGSLHPPPPPPRPGRAVPAPGGPRPAGAARAAAPRDRLRPPNPGTAALWAWRGKLRGASVLSLRSVPDPSAPRAPRETAPREVPPPPSPSGSAPGPFRRARPLPPPPLPPAPGGPGEMGVTCVTQVPVAEGKSVQQTVEMLTRKLELLGAEKQGTFCVDCETYHTAASTMSNQGQTGKLMYVMHNSEYPLSCFALFENGPCLIADANFDTLMVKLKGFFQNAKANKIESRGTRYQYCDFLVKVGTVTMGPSARGISVEVEYCPCVIANDCWNLLMEFMQSFMGNHTPGVPSVFGTKHDSIYSPADTVVQYMELFNKIRKQQQVPVAGIR</sequence>
<feature type="compositionally biased region" description="Low complexity" evidence="7">
    <location>
        <begin position="243"/>
        <end position="261"/>
    </location>
</feature>
<dbReference type="Pfam" id="PF08612">
    <property type="entry name" value="Med20"/>
    <property type="match status" value="1"/>
</dbReference>
<dbReference type="PANTHER" id="PTHR12465">
    <property type="entry name" value="UBIQUITIN SPECIFIC PROTEASE HOMOLOG 49"/>
    <property type="match status" value="1"/>
</dbReference>
<feature type="compositionally biased region" description="Gly residues" evidence="7">
    <location>
        <begin position="176"/>
        <end position="186"/>
    </location>
</feature>
<feature type="region of interest" description="Disordered" evidence="7">
    <location>
        <begin position="206"/>
        <end position="274"/>
    </location>
</feature>
<dbReference type="Proteomes" id="UP000694556">
    <property type="component" value="Chromosome 27"/>
</dbReference>
<accession>A0A8C3BJL7</accession>
<dbReference type="PANTHER" id="PTHR12465:SF0">
    <property type="entry name" value="MEDIATOR OF RNA POLYMERASE II TRANSCRIPTION SUBUNIT 20"/>
    <property type="match status" value="1"/>
</dbReference>
<reference evidence="8" key="3">
    <citation type="submission" date="2025-09" db="UniProtKB">
        <authorList>
            <consortium name="Ensembl"/>
        </authorList>
    </citation>
    <scope>IDENTIFICATION</scope>
</reference>
<comment type="subcellular location">
    <subcellularLocation>
        <location evidence="1 6">Nucleus</location>
    </subcellularLocation>
</comment>
<reference evidence="8" key="1">
    <citation type="submission" date="2018-09" db="EMBL/GenBank/DDBJ databases">
        <title>Common duck and Muscovy duck high density SNP chip.</title>
        <authorList>
            <person name="Vignal A."/>
            <person name="Thebault N."/>
            <person name="Warren W.C."/>
        </authorList>
    </citation>
    <scope>NUCLEOTIDE SEQUENCE [LARGE SCALE GENOMIC DNA]</scope>
</reference>
<feature type="compositionally biased region" description="Low complexity" evidence="7">
    <location>
        <begin position="206"/>
        <end position="218"/>
    </location>
</feature>
<keyword evidence="9" id="KW-1185">Reference proteome</keyword>